<dbReference type="Proteomes" id="UP000013966">
    <property type="component" value="Chromosome 3"/>
</dbReference>
<sequence length="39" mass="4731">MFETIRKSTAASILRSKFLTRHHPELVPGWPRFLQHERR</sequence>
<reference evidence="1 2" key="2">
    <citation type="journal article" date="2018" name="Int. J. Syst. Evol. Microbiol.">
        <title>Burkholderia insecticola sp. nov., a gut symbiotic bacterium of the bean bug Riptortus pedestris.</title>
        <authorList>
            <person name="Takeshita K."/>
            <person name="Tamaki H."/>
            <person name="Ohbayashi T."/>
            <person name="Meng X.-Y."/>
            <person name="Sone T."/>
            <person name="Mitani Y."/>
            <person name="Peeters C."/>
            <person name="Kikuchi Y."/>
            <person name="Vandamme P."/>
        </authorList>
    </citation>
    <scope>NUCLEOTIDE SEQUENCE [LARGE SCALE GENOMIC DNA]</scope>
    <source>
        <strain evidence="1">RPE64</strain>
    </source>
</reference>
<accession>R4X245</accession>
<dbReference type="AlphaFoldDB" id="R4X245"/>
<reference evidence="1 2" key="1">
    <citation type="journal article" date="2013" name="Genome Announc.">
        <title>Complete Genome Sequence of Burkholderia sp. Strain RPE64, Bacterial Symbiont of the Bean Bug Riptortus pedestris.</title>
        <authorList>
            <person name="Shibata T.F."/>
            <person name="Maeda T."/>
            <person name="Nikoh N."/>
            <person name="Yamaguchi K."/>
            <person name="Oshima K."/>
            <person name="Hattori M."/>
            <person name="Nishiyama T."/>
            <person name="Hasebe M."/>
            <person name="Fukatsu T."/>
            <person name="Kikuchi Y."/>
            <person name="Shigenobu S."/>
        </authorList>
    </citation>
    <scope>NUCLEOTIDE SEQUENCE [LARGE SCALE GENOMIC DNA]</scope>
</reference>
<dbReference type="HOGENOM" id="CLU_3306033_0_0_4"/>
<gene>
    <name evidence="1" type="primary">yeiA</name>
    <name evidence="1" type="ORF">BRPE64_CCDS04280</name>
</gene>
<proteinExistence type="predicted"/>
<name>R4X245_9BURK</name>
<protein>
    <submittedName>
        <fullName evidence="1">Uncharacterized protein</fullName>
    </submittedName>
</protein>
<evidence type="ECO:0000313" key="1">
    <source>
        <dbReference type="EMBL" id="BAN26511.1"/>
    </source>
</evidence>
<keyword evidence="2" id="KW-1185">Reference proteome</keyword>
<evidence type="ECO:0000313" key="2">
    <source>
        <dbReference type="Proteomes" id="UP000013966"/>
    </source>
</evidence>
<organism evidence="1 2">
    <name type="scientific">Caballeronia insecticola</name>
    <dbReference type="NCBI Taxonomy" id="758793"/>
    <lineage>
        <taxon>Bacteria</taxon>
        <taxon>Pseudomonadati</taxon>
        <taxon>Pseudomonadota</taxon>
        <taxon>Betaproteobacteria</taxon>
        <taxon>Burkholderiales</taxon>
        <taxon>Burkholderiaceae</taxon>
        <taxon>Caballeronia</taxon>
    </lineage>
</organism>
<dbReference type="EMBL" id="AP013060">
    <property type="protein sequence ID" value="BAN26511.1"/>
    <property type="molecule type" value="Genomic_DNA"/>
</dbReference>
<dbReference type="PATRIC" id="fig|758793.3.peg.4743"/>
<dbReference type="KEGG" id="buo:BRPE64_CCDS04280"/>